<gene>
    <name evidence="3" type="ORF">UX10_C0039G0007</name>
</gene>
<name>A0A0G1MCY0_9BACT</name>
<dbReference type="InterPro" id="IPR029058">
    <property type="entry name" value="AB_hydrolase_fold"/>
</dbReference>
<protein>
    <submittedName>
        <fullName evidence="3">Hydrolase, alpha/beta fold family protein</fullName>
    </submittedName>
</protein>
<evidence type="ECO:0000256" key="1">
    <source>
        <dbReference type="ARBA" id="ARBA00022801"/>
    </source>
</evidence>
<organism evidence="3 4">
    <name type="scientific">Candidatus Magasanikbacteria bacterium GW2011_GWA2_45_39</name>
    <dbReference type="NCBI Taxonomy" id="1619041"/>
    <lineage>
        <taxon>Bacteria</taxon>
        <taxon>Candidatus Magasanikiibacteriota</taxon>
    </lineage>
</organism>
<reference evidence="3 4" key="1">
    <citation type="journal article" date="2015" name="Nature">
        <title>rRNA introns, odd ribosomes, and small enigmatic genomes across a large radiation of phyla.</title>
        <authorList>
            <person name="Brown C.T."/>
            <person name="Hug L.A."/>
            <person name="Thomas B.C."/>
            <person name="Sharon I."/>
            <person name="Castelle C.J."/>
            <person name="Singh A."/>
            <person name="Wilkins M.J."/>
            <person name="Williams K.H."/>
            <person name="Banfield J.F."/>
        </authorList>
    </citation>
    <scope>NUCLEOTIDE SEQUENCE [LARGE SCALE GENOMIC DNA]</scope>
</reference>
<keyword evidence="1 3" id="KW-0378">Hydrolase</keyword>
<dbReference type="PANTHER" id="PTHR43798">
    <property type="entry name" value="MONOACYLGLYCEROL LIPASE"/>
    <property type="match status" value="1"/>
</dbReference>
<sequence length="258" mass="29172">MTKPSQKQIAVNGLLLNYYVGGEDKSPALLFLHGWRAEGTIWFPTLENFNSENSIYCLDLPGFGKSELPREPYGVENYSEIVSGFISKLGLEKVIVIGHSFGGRIAIKLASKNPKFLQGIVLVDSAGFVDKTLLNKLKRIIAKPLRPIFKLKPFHGLRKSIYRLIGSEDYIATPLLRETYLKIIGEDLSGDMKRIDTLTMIIWGAQDKDTPLKHAHKMNESIKNSELVVLEEAGHFSFLDKKEEFLEALRDFFVKIMI</sequence>
<dbReference type="Pfam" id="PF00561">
    <property type="entry name" value="Abhydrolase_1"/>
    <property type="match status" value="1"/>
</dbReference>
<evidence type="ECO:0000259" key="2">
    <source>
        <dbReference type="Pfam" id="PF00561"/>
    </source>
</evidence>
<dbReference type="InterPro" id="IPR050266">
    <property type="entry name" value="AB_hydrolase_sf"/>
</dbReference>
<dbReference type="EMBL" id="LCKX01000039">
    <property type="protein sequence ID" value="KKU06131.1"/>
    <property type="molecule type" value="Genomic_DNA"/>
</dbReference>
<dbReference type="SUPFAM" id="SSF53474">
    <property type="entry name" value="alpha/beta-Hydrolases"/>
    <property type="match status" value="1"/>
</dbReference>
<dbReference type="GO" id="GO:0016020">
    <property type="term" value="C:membrane"/>
    <property type="evidence" value="ECO:0007669"/>
    <property type="project" value="TreeGrafter"/>
</dbReference>
<dbReference type="GO" id="GO:0016787">
    <property type="term" value="F:hydrolase activity"/>
    <property type="evidence" value="ECO:0007669"/>
    <property type="project" value="UniProtKB-KW"/>
</dbReference>
<dbReference type="PRINTS" id="PR00111">
    <property type="entry name" value="ABHYDROLASE"/>
</dbReference>
<comment type="caution">
    <text evidence="3">The sequence shown here is derived from an EMBL/GenBank/DDBJ whole genome shotgun (WGS) entry which is preliminary data.</text>
</comment>
<feature type="domain" description="AB hydrolase-1" evidence="2">
    <location>
        <begin position="27"/>
        <end position="241"/>
    </location>
</feature>
<proteinExistence type="predicted"/>
<dbReference type="Proteomes" id="UP000033999">
    <property type="component" value="Unassembled WGS sequence"/>
</dbReference>
<dbReference type="PANTHER" id="PTHR43798:SF31">
    <property type="entry name" value="AB HYDROLASE SUPERFAMILY PROTEIN YCLE"/>
    <property type="match status" value="1"/>
</dbReference>
<dbReference type="Gene3D" id="3.40.50.1820">
    <property type="entry name" value="alpha/beta hydrolase"/>
    <property type="match status" value="1"/>
</dbReference>
<evidence type="ECO:0000313" key="3">
    <source>
        <dbReference type="EMBL" id="KKU06131.1"/>
    </source>
</evidence>
<dbReference type="InterPro" id="IPR000073">
    <property type="entry name" value="AB_hydrolase_1"/>
</dbReference>
<accession>A0A0G1MCY0</accession>
<dbReference type="AlphaFoldDB" id="A0A0G1MCY0"/>
<evidence type="ECO:0000313" key="4">
    <source>
        <dbReference type="Proteomes" id="UP000033999"/>
    </source>
</evidence>